<sequence length="275" mass="30696">MTLALPPGLFTARTWRRPVASPARIHDAALGGTDNYVLDREALAALEHAAPGFTELLRATRAWHVRVVRHLAGRGIDQFLDLSAGLPRTRENTHQVAQRYNHDAKVVYTYTNPLLLSYARALLDDNDATHIVPGDHLDPHRLLDSEHLCSALDLRRPVAVLMTRGVQHELDDHRLGAALAGYRALLAPGSVLALSGWAEPDDDRDLPRTIEQLWHTHSGLRVRCRRVPELRRLFDGYDLLDPGLTTVQDWWPDGPRLRTPGMALRLGYGGVGTTR</sequence>
<accession>A0ABR9HYZ2</accession>
<gene>
    <name evidence="1" type="ORF">H4696_003257</name>
</gene>
<name>A0ABR9HYZ2_9PSEU</name>
<dbReference type="EMBL" id="JADBEG010000001">
    <property type="protein sequence ID" value="MBE1496157.1"/>
    <property type="molecule type" value="Genomic_DNA"/>
</dbReference>
<organism evidence="1 2">
    <name type="scientific">Amycolatopsis lexingtonensis</name>
    <dbReference type="NCBI Taxonomy" id="218822"/>
    <lineage>
        <taxon>Bacteria</taxon>
        <taxon>Bacillati</taxon>
        <taxon>Actinomycetota</taxon>
        <taxon>Actinomycetes</taxon>
        <taxon>Pseudonocardiales</taxon>
        <taxon>Pseudonocardiaceae</taxon>
        <taxon>Amycolatopsis</taxon>
    </lineage>
</organism>
<dbReference type="Pfam" id="PF04672">
    <property type="entry name" value="Methyltransf_19"/>
    <property type="match status" value="1"/>
</dbReference>
<dbReference type="SUPFAM" id="SSF53335">
    <property type="entry name" value="S-adenosyl-L-methionine-dependent methyltransferases"/>
    <property type="match status" value="1"/>
</dbReference>
<keyword evidence="2" id="KW-1185">Reference proteome</keyword>
<protein>
    <recommendedName>
        <fullName evidence="3">S-adenosyl methyltransferase</fullName>
    </recommendedName>
</protein>
<dbReference type="InterPro" id="IPR006764">
    <property type="entry name" value="SAM_dep_MeTrfase_SAV2177_type"/>
</dbReference>
<dbReference type="InterPro" id="IPR029063">
    <property type="entry name" value="SAM-dependent_MTases_sf"/>
</dbReference>
<evidence type="ECO:0008006" key="3">
    <source>
        <dbReference type="Google" id="ProtNLM"/>
    </source>
</evidence>
<evidence type="ECO:0000313" key="2">
    <source>
        <dbReference type="Proteomes" id="UP000631670"/>
    </source>
</evidence>
<dbReference type="Proteomes" id="UP000631670">
    <property type="component" value="Unassembled WGS sequence"/>
</dbReference>
<comment type="caution">
    <text evidence="1">The sequence shown here is derived from an EMBL/GenBank/DDBJ whole genome shotgun (WGS) entry which is preliminary data.</text>
</comment>
<proteinExistence type="predicted"/>
<reference evidence="1 2" key="1">
    <citation type="submission" date="2020-10" db="EMBL/GenBank/DDBJ databases">
        <title>Sequencing the genomes of 1000 actinobacteria strains.</title>
        <authorList>
            <person name="Klenk H.-P."/>
        </authorList>
    </citation>
    <scope>NUCLEOTIDE SEQUENCE [LARGE SCALE GENOMIC DNA]</scope>
    <source>
        <strain evidence="1 2">DSM 44653</strain>
    </source>
</reference>
<dbReference type="Gene3D" id="3.40.50.150">
    <property type="entry name" value="Vaccinia Virus protein VP39"/>
    <property type="match status" value="1"/>
</dbReference>
<evidence type="ECO:0000313" key="1">
    <source>
        <dbReference type="EMBL" id="MBE1496157.1"/>
    </source>
</evidence>
<dbReference type="PIRSF" id="PIRSF017393">
    <property type="entry name" value="MTase_SAV2177"/>
    <property type="match status" value="1"/>
</dbReference>
<dbReference type="RefSeq" id="WP_158104327.1">
    <property type="nucleotide sequence ID" value="NZ_JADBEG010000001.1"/>
</dbReference>